<accession>A0A518CMQ2</accession>
<protein>
    <submittedName>
        <fullName evidence="1">Uncharacterized protein</fullName>
    </submittedName>
</protein>
<gene>
    <name evidence="1" type="ORF">Pla110_22280</name>
</gene>
<dbReference type="EMBL" id="CP036281">
    <property type="protein sequence ID" value="QDU80498.1"/>
    <property type="molecule type" value="Genomic_DNA"/>
</dbReference>
<dbReference type="AlphaFoldDB" id="A0A518CMQ2"/>
<reference evidence="1 2" key="1">
    <citation type="submission" date="2019-02" db="EMBL/GenBank/DDBJ databases">
        <title>Deep-cultivation of Planctomycetes and their phenomic and genomic characterization uncovers novel biology.</title>
        <authorList>
            <person name="Wiegand S."/>
            <person name="Jogler M."/>
            <person name="Boedeker C."/>
            <person name="Pinto D."/>
            <person name="Vollmers J."/>
            <person name="Rivas-Marin E."/>
            <person name="Kohn T."/>
            <person name="Peeters S.H."/>
            <person name="Heuer A."/>
            <person name="Rast P."/>
            <person name="Oberbeckmann S."/>
            <person name="Bunk B."/>
            <person name="Jeske O."/>
            <person name="Meyerdierks A."/>
            <person name="Storesund J.E."/>
            <person name="Kallscheuer N."/>
            <person name="Luecker S."/>
            <person name="Lage O.M."/>
            <person name="Pohl T."/>
            <person name="Merkel B.J."/>
            <person name="Hornburger P."/>
            <person name="Mueller R.-W."/>
            <person name="Bruemmer F."/>
            <person name="Labrenz M."/>
            <person name="Spormann A.M."/>
            <person name="Op den Camp H."/>
            <person name="Overmann J."/>
            <person name="Amann R."/>
            <person name="Jetten M.S.M."/>
            <person name="Mascher T."/>
            <person name="Medema M.H."/>
            <person name="Devos D.P."/>
            <person name="Kaster A.-K."/>
            <person name="Ovreas L."/>
            <person name="Rohde M."/>
            <person name="Galperin M.Y."/>
            <person name="Jogler C."/>
        </authorList>
    </citation>
    <scope>NUCLEOTIDE SEQUENCE [LARGE SCALE GENOMIC DNA]</scope>
    <source>
        <strain evidence="1 2">Pla110</strain>
    </source>
</reference>
<dbReference type="Proteomes" id="UP000317178">
    <property type="component" value="Chromosome"/>
</dbReference>
<evidence type="ECO:0000313" key="1">
    <source>
        <dbReference type="EMBL" id="QDU80498.1"/>
    </source>
</evidence>
<keyword evidence="2" id="KW-1185">Reference proteome</keyword>
<evidence type="ECO:0000313" key="2">
    <source>
        <dbReference type="Proteomes" id="UP000317178"/>
    </source>
</evidence>
<organism evidence="1 2">
    <name type="scientific">Polystyrenella longa</name>
    <dbReference type="NCBI Taxonomy" id="2528007"/>
    <lineage>
        <taxon>Bacteria</taxon>
        <taxon>Pseudomonadati</taxon>
        <taxon>Planctomycetota</taxon>
        <taxon>Planctomycetia</taxon>
        <taxon>Planctomycetales</taxon>
        <taxon>Planctomycetaceae</taxon>
        <taxon>Polystyrenella</taxon>
    </lineage>
</organism>
<name>A0A518CMQ2_9PLAN</name>
<sequence length="259" mass="29239">MSHVHNLLEAYAEVGTDPPDWAYPSHASIPFIGKNYGRWNGVIVYASAENLAQYEREPETLPDYFNDDRILNRHRTAFECDSNRNFFRHVHMAPFDNGSLIVAASYFIWRQHGEMIDEPVDLLESIAVANFCKYSISGKVNKDYAGDTIKLTHSIPYVMADVGQLQPSVVLMPNSILKKKAVRDSVREAFPHTSFVGIPQFNSTVVNTHLKKHADRAAQLEVELEGTSLARWIDNLTGYASGYPYRYLVEIDEVLAGSN</sequence>
<dbReference type="KEGG" id="plon:Pla110_22280"/>
<proteinExistence type="predicted"/>